<dbReference type="RefSeq" id="WP_188799282.1">
    <property type="nucleotide sequence ID" value="NZ_BMIZ01000001.1"/>
</dbReference>
<name>A0ABX7GP06_9GAMM</name>
<protein>
    <submittedName>
        <fullName evidence="1">Uncharacterized protein</fullName>
    </submittedName>
</protein>
<organism evidence="1 2">
    <name type="scientific">Dyella caseinilytica</name>
    <dbReference type="NCBI Taxonomy" id="1849581"/>
    <lineage>
        <taxon>Bacteria</taxon>
        <taxon>Pseudomonadati</taxon>
        <taxon>Pseudomonadota</taxon>
        <taxon>Gammaproteobacteria</taxon>
        <taxon>Lysobacterales</taxon>
        <taxon>Rhodanobacteraceae</taxon>
        <taxon>Dyella</taxon>
    </lineage>
</organism>
<proteinExistence type="predicted"/>
<evidence type="ECO:0000313" key="1">
    <source>
        <dbReference type="EMBL" id="QRN51960.1"/>
    </source>
</evidence>
<dbReference type="EMBL" id="CP064030">
    <property type="protein sequence ID" value="QRN51960.1"/>
    <property type="molecule type" value="Genomic_DNA"/>
</dbReference>
<gene>
    <name evidence="1" type="ORF">ISN74_10550</name>
</gene>
<sequence>MDESHAAAVSAVLLGYSTLSETQRSVFMDQLNQFMFVSPQQQRRIADAWLRLCQSSADPSVQRIAESAATYLAGNKKGRKSTKK</sequence>
<evidence type="ECO:0000313" key="2">
    <source>
        <dbReference type="Proteomes" id="UP000663181"/>
    </source>
</evidence>
<accession>A0ABX7GP06</accession>
<reference evidence="1 2" key="1">
    <citation type="submission" date="2020-10" db="EMBL/GenBank/DDBJ databases">
        <title>Phylogeny of dyella-like bacteria.</title>
        <authorList>
            <person name="Fu J."/>
        </authorList>
    </citation>
    <scope>NUCLEOTIDE SEQUENCE [LARGE SCALE GENOMIC DNA]</scope>
    <source>
        <strain evidence="1 2">DHOB09</strain>
    </source>
</reference>
<keyword evidence="2" id="KW-1185">Reference proteome</keyword>
<dbReference type="Proteomes" id="UP000663181">
    <property type="component" value="Chromosome"/>
</dbReference>